<name>A0ACC0K7T4_CHOFU</name>
<evidence type="ECO:0000313" key="2">
    <source>
        <dbReference type="Proteomes" id="UP001064048"/>
    </source>
</evidence>
<reference evidence="1 2" key="1">
    <citation type="journal article" date="2022" name="Genome Biol. Evol.">
        <title>The Spruce Budworm Genome: Reconstructing the Evolutionary History of Antifreeze Proteins.</title>
        <authorList>
            <person name="Beliveau C."/>
            <person name="Gagne P."/>
            <person name="Picq S."/>
            <person name="Vernygora O."/>
            <person name="Keeling C.I."/>
            <person name="Pinkney K."/>
            <person name="Doucet D."/>
            <person name="Wen F."/>
            <person name="Johnston J.S."/>
            <person name="Maaroufi H."/>
            <person name="Boyle B."/>
            <person name="Laroche J."/>
            <person name="Dewar K."/>
            <person name="Juretic N."/>
            <person name="Blackburn G."/>
            <person name="Nisole A."/>
            <person name="Brunet B."/>
            <person name="Brandao M."/>
            <person name="Lumley L."/>
            <person name="Duan J."/>
            <person name="Quan G."/>
            <person name="Lucarotti C.J."/>
            <person name="Roe A.D."/>
            <person name="Sperling F.A.H."/>
            <person name="Levesque R.C."/>
            <person name="Cusson M."/>
        </authorList>
    </citation>
    <scope>NUCLEOTIDE SEQUENCE [LARGE SCALE GENOMIC DNA]</scope>
    <source>
        <strain evidence="1">Glfc:IPQL:Cfum</strain>
    </source>
</reference>
<evidence type="ECO:0000313" key="1">
    <source>
        <dbReference type="EMBL" id="KAI8432566.1"/>
    </source>
</evidence>
<dbReference type="Proteomes" id="UP001064048">
    <property type="component" value="Chromosome 24"/>
</dbReference>
<comment type="caution">
    <text evidence="1">The sequence shown here is derived from an EMBL/GenBank/DDBJ whole genome shotgun (WGS) entry which is preliminary data.</text>
</comment>
<sequence>MAEVPAHAHPYREVTSTRTSDVNRLNAGFPHVGFVLIVRGGAPRMRRVGKIRQYDSIKWR</sequence>
<accession>A0ACC0K7T4</accession>
<proteinExistence type="predicted"/>
<protein>
    <submittedName>
        <fullName evidence="1">Uncharacterized protein</fullName>
    </submittedName>
</protein>
<organism evidence="1 2">
    <name type="scientific">Choristoneura fumiferana</name>
    <name type="common">Spruce budworm moth</name>
    <name type="synonym">Archips fumiferana</name>
    <dbReference type="NCBI Taxonomy" id="7141"/>
    <lineage>
        <taxon>Eukaryota</taxon>
        <taxon>Metazoa</taxon>
        <taxon>Ecdysozoa</taxon>
        <taxon>Arthropoda</taxon>
        <taxon>Hexapoda</taxon>
        <taxon>Insecta</taxon>
        <taxon>Pterygota</taxon>
        <taxon>Neoptera</taxon>
        <taxon>Endopterygota</taxon>
        <taxon>Lepidoptera</taxon>
        <taxon>Glossata</taxon>
        <taxon>Ditrysia</taxon>
        <taxon>Tortricoidea</taxon>
        <taxon>Tortricidae</taxon>
        <taxon>Tortricinae</taxon>
        <taxon>Choristoneura</taxon>
    </lineage>
</organism>
<gene>
    <name evidence="1" type="ORF">MSG28_013557</name>
</gene>
<keyword evidence="2" id="KW-1185">Reference proteome</keyword>
<dbReference type="EMBL" id="CM046124">
    <property type="protein sequence ID" value="KAI8432566.1"/>
    <property type="molecule type" value="Genomic_DNA"/>
</dbReference>